<keyword evidence="2" id="KW-0732">Signal</keyword>
<sequence length="231" mass="23224">MAARSLLLGLLAGAALALAGCAVRPKTCYVTLSAVGQPTAEACESGPVLIVRPITESNAAYYVPPYVLGALSYEGYVEPADESDQASGGTKAGAADAKSEADDDAGAAATPAAAGTATGASEALKRAIIRNAFLMPMPGESIPPLAQAFAPPLGEISAAASNGDTAEKPLALAGRAPAGRLAPSAERTAADRPPAPRNRIAPEHPRIDGEVRYTIPYEGVPAAPISPDLSL</sequence>
<evidence type="ECO:0000313" key="3">
    <source>
        <dbReference type="EMBL" id="MBO0903445.1"/>
    </source>
</evidence>
<feature type="chain" id="PRO_5046228145" description="Lipoprotein" evidence="2">
    <location>
        <begin position="20"/>
        <end position="231"/>
    </location>
</feature>
<evidence type="ECO:0000256" key="1">
    <source>
        <dbReference type="SAM" id="MobiDB-lite"/>
    </source>
</evidence>
<reference evidence="3 4" key="1">
    <citation type="submission" date="2021-03" db="EMBL/GenBank/DDBJ databases">
        <title>Whole genome sequence of Jiella sp. MQZ13P-4.</title>
        <authorList>
            <person name="Tuo L."/>
        </authorList>
    </citation>
    <scope>NUCLEOTIDE SEQUENCE [LARGE SCALE GENOMIC DNA]</scope>
    <source>
        <strain evidence="3 4">MQZ13P-4</strain>
    </source>
</reference>
<comment type="caution">
    <text evidence="3">The sequence shown here is derived from an EMBL/GenBank/DDBJ whole genome shotgun (WGS) entry which is preliminary data.</text>
</comment>
<dbReference type="PROSITE" id="PS51257">
    <property type="entry name" value="PROKAR_LIPOPROTEIN"/>
    <property type="match status" value="1"/>
</dbReference>
<evidence type="ECO:0008006" key="5">
    <source>
        <dbReference type="Google" id="ProtNLM"/>
    </source>
</evidence>
<dbReference type="Proteomes" id="UP000664288">
    <property type="component" value="Unassembled WGS sequence"/>
</dbReference>
<evidence type="ECO:0000256" key="2">
    <source>
        <dbReference type="SAM" id="SignalP"/>
    </source>
</evidence>
<accession>A0ABS3J2R7</accession>
<feature type="compositionally biased region" description="Low complexity" evidence="1">
    <location>
        <begin position="106"/>
        <end position="116"/>
    </location>
</feature>
<feature type="region of interest" description="Disordered" evidence="1">
    <location>
        <begin position="80"/>
        <end position="116"/>
    </location>
</feature>
<dbReference type="EMBL" id="JAFMPY010000006">
    <property type="protein sequence ID" value="MBO0903445.1"/>
    <property type="molecule type" value="Genomic_DNA"/>
</dbReference>
<name>A0ABS3J2R7_9HYPH</name>
<feature type="signal peptide" evidence="2">
    <location>
        <begin position="1"/>
        <end position="19"/>
    </location>
</feature>
<organism evidence="3 4">
    <name type="scientific">Jiella sonneratiae</name>
    <dbReference type="NCBI Taxonomy" id="2816856"/>
    <lineage>
        <taxon>Bacteria</taxon>
        <taxon>Pseudomonadati</taxon>
        <taxon>Pseudomonadota</taxon>
        <taxon>Alphaproteobacteria</taxon>
        <taxon>Hyphomicrobiales</taxon>
        <taxon>Aurantimonadaceae</taxon>
        <taxon>Jiella</taxon>
    </lineage>
</organism>
<protein>
    <recommendedName>
        <fullName evidence="5">Lipoprotein</fullName>
    </recommendedName>
</protein>
<evidence type="ECO:0000313" key="4">
    <source>
        <dbReference type="Proteomes" id="UP000664288"/>
    </source>
</evidence>
<dbReference type="RefSeq" id="WP_207350091.1">
    <property type="nucleotide sequence ID" value="NZ_JAFMPY010000006.1"/>
</dbReference>
<keyword evidence="4" id="KW-1185">Reference proteome</keyword>
<feature type="region of interest" description="Disordered" evidence="1">
    <location>
        <begin position="176"/>
        <end position="207"/>
    </location>
</feature>
<gene>
    <name evidence="3" type="ORF">J1C47_07300</name>
</gene>
<proteinExistence type="predicted"/>